<feature type="domain" description="RING-type" evidence="16">
    <location>
        <begin position="379"/>
        <end position="596"/>
    </location>
</feature>
<organism evidence="17 18">
    <name type="scientific">Quercus lobata</name>
    <name type="common">Valley oak</name>
    <dbReference type="NCBI Taxonomy" id="97700"/>
    <lineage>
        <taxon>Eukaryota</taxon>
        <taxon>Viridiplantae</taxon>
        <taxon>Streptophyta</taxon>
        <taxon>Embryophyta</taxon>
        <taxon>Tracheophyta</taxon>
        <taxon>Spermatophyta</taxon>
        <taxon>Magnoliopsida</taxon>
        <taxon>eudicotyledons</taxon>
        <taxon>Gunneridae</taxon>
        <taxon>Pentapetalae</taxon>
        <taxon>rosids</taxon>
        <taxon>fabids</taxon>
        <taxon>Fagales</taxon>
        <taxon>Fagaceae</taxon>
        <taxon>Quercus</taxon>
    </lineage>
</organism>
<dbReference type="FunCoup" id="A0A7N2M8G7">
    <property type="interactions" value="700"/>
</dbReference>
<dbReference type="EnsemblPlants" id="QL08p016665:mrna">
    <property type="protein sequence ID" value="QL08p016665:mrna"/>
    <property type="gene ID" value="QL08p016665"/>
</dbReference>
<keyword evidence="8" id="KW-0479">Metal-binding</keyword>
<evidence type="ECO:0000313" key="18">
    <source>
        <dbReference type="Proteomes" id="UP000594261"/>
    </source>
</evidence>
<dbReference type="UniPathway" id="UPA00143"/>
<evidence type="ECO:0000256" key="8">
    <source>
        <dbReference type="ARBA" id="ARBA00022723"/>
    </source>
</evidence>
<dbReference type="GO" id="GO:0061630">
    <property type="term" value="F:ubiquitin protein ligase activity"/>
    <property type="evidence" value="ECO:0007669"/>
    <property type="project" value="UniProtKB-EC"/>
</dbReference>
<dbReference type="SUPFAM" id="SSF57850">
    <property type="entry name" value="RING/U-box"/>
    <property type="match status" value="2"/>
</dbReference>
<dbReference type="AlphaFoldDB" id="A0A7N2M8G7"/>
<evidence type="ECO:0000256" key="11">
    <source>
        <dbReference type="ARBA" id="ARBA00022786"/>
    </source>
</evidence>
<dbReference type="Gene3D" id="3.30.40.10">
    <property type="entry name" value="Zinc/RING finger domain, C3HC4 (zinc finger)"/>
    <property type="match status" value="1"/>
</dbReference>
<dbReference type="PANTHER" id="PTHR11685">
    <property type="entry name" value="RBR FAMILY RING FINGER AND IBR DOMAIN-CONTAINING"/>
    <property type="match status" value="1"/>
</dbReference>
<evidence type="ECO:0000256" key="2">
    <source>
        <dbReference type="ARBA" id="ARBA00001947"/>
    </source>
</evidence>
<evidence type="ECO:0000256" key="3">
    <source>
        <dbReference type="ARBA" id="ARBA00003976"/>
    </source>
</evidence>
<evidence type="ECO:0000259" key="15">
    <source>
        <dbReference type="PROSITE" id="PS50089"/>
    </source>
</evidence>
<reference evidence="17" key="2">
    <citation type="submission" date="2021-01" db="UniProtKB">
        <authorList>
            <consortium name="EnsemblPlants"/>
        </authorList>
    </citation>
    <scope>IDENTIFICATION</scope>
</reference>
<dbReference type="GO" id="GO:0008270">
    <property type="term" value="F:zinc ion binding"/>
    <property type="evidence" value="ECO:0007669"/>
    <property type="project" value="UniProtKB-KW"/>
</dbReference>
<feature type="region of interest" description="Disordered" evidence="14">
    <location>
        <begin position="606"/>
        <end position="629"/>
    </location>
</feature>
<evidence type="ECO:0000256" key="1">
    <source>
        <dbReference type="ARBA" id="ARBA00001798"/>
    </source>
</evidence>
<dbReference type="InterPro" id="IPR001841">
    <property type="entry name" value="Znf_RING"/>
</dbReference>
<dbReference type="InterPro" id="IPR002156">
    <property type="entry name" value="RNaseH_domain"/>
</dbReference>
<keyword evidence="18" id="KW-1185">Reference proteome</keyword>
<dbReference type="InterPro" id="IPR013083">
    <property type="entry name" value="Znf_RING/FYVE/PHD"/>
</dbReference>
<feature type="region of interest" description="Disordered" evidence="14">
    <location>
        <begin position="116"/>
        <end position="139"/>
    </location>
</feature>
<dbReference type="Gene3D" id="3.30.420.10">
    <property type="entry name" value="Ribonuclease H-like superfamily/Ribonuclease H"/>
    <property type="match status" value="1"/>
</dbReference>
<evidence type="ECO:0000256" key="9">
    <source>
        <dbReference type="ARBA" id="ARBA00022737"/>
    </source>
</evidence>
<evidence type="ECO:0000313" key="17">
    <source>
        <dbReference type="EnsemblPlants" id="QL08p016665:mrna"/>
    </source>
</evidence>
<dbReference type="PROSITE" id="PS50089">
    <property type="entry name" value="ZF_RING_2"/>
    <property type="match status" value="1"/>
</dbReference>
<keyword evidence="11" id="KW-0833">Ubl conjugation pathway</keyword>
<dbReference type="FunFam" id="3.30.40.10:FF:000230">
    <property type="entry name" value="RBR-type E3 ubiquitin transferase"/>
    <property type="match status" value="1"/>
</dbReference>
<comment type="catalytic activity">
    <reaction evidence="1">
        <text>[E2 ubiquitin-conjugating enzyme]-S-ubiquitinyl-L-cysteine + [acceptor protein]-L-lysine = [E2 ubiquitin-conjugating enzyme]-L-cysteine + [acceptor protein]-N(6)-ubiquitinyl-L-lysine.</text>
        <dbReference type="EC" id="2.3.2.31"/>
    </reaction>
</comment>
<dbReference type="CDD" id="cd22582">
    <property type="entry name" value="BRcat_RBR_unk"/>
    <property type="match status" value="1"/>
</dbReference>
<dbReference type="PROSITE" id="PS51873">
    <property type="entry name" value="TRIAD"/>
    <property type="match status" value="1"/>
</dbReference>
<evidence type="ECO:0000256" key="13">
    <source>
        <dbReference type="PROSITE-ProRule" id="PRU00175"/>
    </source>
</evidence>
<dbReference type="FunFam" id="1.20.120.1750:FF:000019">
    <property type="entry name" value="RBR-type E3 ubiquitin transferase"/>
    <property type="match status" value="1"/>
</dbReference>
<evidence type="ECO:0000256" key="5">
    <source>
        <dbReference type="ARBA" id="ARBA00005884"/>
    </source>
</evidence>
<dbReference type="Pfam" id="PF13456">
    <property type="entry name" value="RVT_3"/>
    <property type="match status" value="1"/>
</dbReference>
<evidence type="ECO:0000256" key="4">
    <source>
        <dbReference type="ARBA" id="ARBA00004906"/>
    </source>
</evidence>
<comment type="cofactor">
    <cofactor evidence="2">
        <name>Zn(2+)</name>
        <dbReference type="ChEBI" id="CHEBI:29105"/>
    </cofactor>
</comment>
<dbReference type="InterPro" id="IPR012337">
    <property type="entry name" value="RNaseH-like_sf"/>
</dbReference>
<dbReference type="EC" id="2.3.2.31" evidence="6"/>
<dbReference type="InterPro" id="IPR036397">
    <property type="entry name" value="RNaseH_sf"/>
</dbReference>
<comment type="function">
    <text evidence="3">Might act as an E3 ubiquitin-protein ligase, or as part of E3 complex, which accepts ubiquitin from specific E2 ubiquitin-conjugating enzymes and then transfers it to substrates.</text>
</comment>
<keyword evidence="10 13" id="KW-0863">Zinc-finger</keyword>
<dbReference type="CDD" id="cd22584">
    <property type="entry name" value="Rcat_RBR_unk"/>
    <property type="match status" value="1"/>
</dbReference>
<dbReference type="FunFam" id="3.30.420.10:FF:000076">
    <property type="entry name" value="RBR-type E3 ubiquitin transferase"/>
    <property type="match status" value="1"/>
</dbReference>
<dbReference type="Gramene" id="QL08p016665:mrna">
    <property type="protein sequence ID" value="QL08p016665:mrna"/>
    <property type="gene ID" value="QL08p016665"/>
</dbReference>
<dbReference type="OMA" id="CAKFLTP"/>
<keyword evidence="7" id="KW-0808">Transferase</keyword>
<evidence type="ECO:0000256" key="10">
    <source>
        <dbReference type="ARBA" id="ARBA00022771"/>
    </source>
</evidence>
<dbReference type="SMART" id="SM00647">
    <property type="entry name" value="IBR"/>
    <property type="match status" value="2"/>
</dbReference>
<name>A0A7N2M8G7_QUELO</name>
<dbReference type="PROSITE" id="PS00518">
    <property type="entry name" value="ZF_RING_1"/>
    <property type="match status" value="1"/>
</dbReference>
<reference evidence="17 18" key="1">
    <citation type="journal article" date="2016" name="G3 (Bethesda)">
        <title>First Draft Assembly and Annotation of the Genome of a California Endemic Oak Quercus lobata Nee (Fagaceae).</title>
        <authorList>
            <person name="Sork V.L."/>
            <person name="Fitz-Gibbon S.T."/>
            <person name="Puiu D."/>
            <person name="Crepeau M."/>
            <person name="Gugger P.F."/>
            <person name="Sherman R."/>
            <person name="Stevens K."/>
            <person name="Langley C.H."/>
            <person name="Pellegrini M."/>
            <person name="Salzberg S.L."/>
        </authorList>
    </citation>
    <scope>NUCLEOTIDE SEQUENCE [LARGE SCALE GENOMIC DNA]</scope>
    <source>
        <strain evidence="17 18">cv. SW786</strain>
    </source>
</reference>
<dbReference type="Gene3D" id="1.20.120.1750">
    <property type="match status" value="1"/>
</dbReference>
<comment type="pathway">
    <text evidence="4">Protein modification; protein ubiquitination.</text>
</comment>
<dbReference type="InterPro" id="IPR017907">
    <property type="entry name" value="Znf_RING_CS"/>
</dbReference>
<feature type="compositionally biased region" description="Low complexity" evidence="14">
    <location>
        <begin position="116"/>
        <end position="135"/>
    </location>
</feature>
<evidence type="ECO:0000256" key="12">
    <source>
        <dbReference type="ARBA" id="ARBA00022833"/>
    </source>
</evidence>
<protein>
    <recommendedName>
        <fullName evidence="6">RBR-type E3 ubiquitin transferase</fullName>
        <ecNumber evidence="6">2.3.2.31</ecNumber>
    </recommendedName>
</protein>
<evidence type="ECO:0000256" key="6">
    <source>
        <dbReference type="ARBA" id="ARBA00012251"/>
    </source>
</evidence>
<proteinExistence type="inferred from homology"/>
<dbReference type="Pfam" id="PF01485">
    <property type="entry name" value="IBR"/>
    <property type="match status" value="2"/>
</dbReference>
<accession>A0A7N2M8G7</accession>
<feature type="domain" description="RING-type" evidence="15">
    <location>
        <begin position="383"/>
        <end position="427"/>
    </location>
</feature>
<dbReference type="SUPFAM" id="SSF53098">
    <property type="entry name" value="Ribonuclease H-like"/>
    <property type="match status" value="1"/>
</dbReference>
<keyword evidence="9" id="KW-0677">Repeat</keyword>
<dbReference type="EMBL" id="LRBV02000008">
    <property type="status" value="NOT_ANNOTATED_CDS"/>
    <property type="molecule type" value="Genomic_DNA"/>
</dbReference>
<dbReference type="InParanoid" id="A0A7N2M8G7"/>
<comment type="similarity">
    <text evidence="5">Belongs to the RBR family. Ariadne subfamily.</text>
</comment>
<evidence type="ECO:0000259" key="16">
    <source>
        <dbReference type="PROSITE" id="PS51873"/>
    </source>
</evidence>
<sequence>MRLVVYSIDTSGRRKGNIRVRYKKLVKIKKRVEKDDLTLTFQTKKDRACLLIRSISKKLSMSNRDSDHREDDLQSIILEQRRELMAAQALDSDLDFAFHLQLQEALAASLALQPSTSTSTSSIPEPHHTSTTTTENGGVSSFSVLQSDELEKLVQEVKDREASELEMRRVREDLNRRIHDEKFAREILRIPEDDWKEWGDNYEKPLPGEGCSKSKPVADNNNNDDDAVFRIYTKGLVSVEEIRGVKTALAGIGVAICDPNDNVIFQVRKPLVGNGMSKNAAEAKALIDGLNAAIALELKRVTVYFDYNPLYQFVSGRWPPKQRKIAVLVNQVTLLRKNFMYFNPKLVARNDVKFAFKLAKDAIVSQVTRPAESSHGNNLNEACVICLEDADVSRMFSVDGCLHRYCFSCMKQHVEVKLLHGMVPKCPHEGCKSELVVDSCRKFLPPKSIETMSQRIKEASIPVADKVYCPNPRCSELMSKSDILEYSKDFLDVERSGARKCVKCHGLFCIDCNVSWHSNMTCFTFKSLNPHPPAEDVKLKSLATRNLWRQCVKCNHMIELAEGCYHMTCRCGYEFCYNCGAEWKNKRAMCSCPLWDEDHIWLEQDRDFDEDDEDEDEDDEYYDSDSDYY</sequence>
<keyword evidence="12" id="KW-0862">Zinc</keyword>
<dbReference type="Proteomes" id="UP000594261">
    <property type="component" value="Chromosome 8"/>
</dbReference>
<dbReference type="GO" id="GO:0016567">
    <property type="term" value="P:protein ubiquitination"/>
    <property type="evidence" value="ECO:0007669"/>
    <property type="project" value="UniProtKB-UniPathway"/>
</dbReference>
<dbReference type="InterPro" id="IPR031127">
    <property type="entry name" value="E3_UB_ligase_RBR"/>
</dbReference>
<dbReference type="InterPro" id="IPR044066">
    <property type="entry name" value="TRIAD_supradom"/>
</dbReference>
<dbReference type="InterPro" id="IPR002867">
    <property type="entry name" value="IBR_dom"/>
</dbReference>
<dbReference type="GO" id="GO:0004523">
    <property type="term" value="F:RNA-DNA hybrid ribonuclease activity"/>
    <property type="evidence" value="ECO:0007669"/>
    <property type="project" value="InterPro"/>
</dbReference>
<dbReference type="GO" id="GO:0003676">
    <property type="term" value="F:nucleic acid binding"/>
    <property type="evidence" value="ECO:0007669"/>
    <property type="project" value="InterPro"/>
</dbReference>
<evidence type="ECO:0000256" key="7">
    <source>
        <dbReference type="ARBA" id="ARBA00022679"/>
    </source>
</evidence>
<evidence type="ECO:0000256" key="14">
    <source>
        <dbReference type="SAM" id="MobiDB-lite"/>
    </source>
</evidence>